<evidence type="ECO:0000313" key="10">
    <source>
        <dbReference type="Proteomes" id="UP000427906"/>
    </source>
</evidence>
<feature type="transmembrane region" description="Helical" evidence="7">
    <location>
        <begin position="100"/>
        <end position="121"/>
    </location>
</feature>
<organism evidence="9 10">
    <name type="scientific">Desulfosarcina alkanivorans</name>
    <dbReference type="NCBI Taxonomy" id="571177"/>
    <lineage>
        <taxon>Bacteria</taxon>
        <taxon>Pseudomonadati</taxon>
        <taxon>Thermodesulfobacteriota</taxon>
        <taxon>Desulfobacteria</taxon>
        <taxon>Desulfobacterales</taxon>
        <taxon>Desulfosarcinaceae</taxon>
        <taxon>Desulfosarcina</taxon>
    </lineage>
</organism>
<feature type="transmembrane region" description="Helical" evidence="7">
    <location>
        <begin position="406"/>
        <end position="425"/>
    </location>
</feature>
<dbReference type="Gene3D" id="3.30.70.1450">
    <property type="entry name" value="Regulator of K+ conductance, C-terminal domain"/>
    <property type="match status" value="1"/>
</dbReference>
<dbReference type="InterPro" id="IPR004680">
    <property type="entry name" value="Cit_transptr-like_dom"/>
</dbReference>
<evidence type="ECO:0000256" key="4">
    <source>
        <dbReference type="ARBA" id="ARBA00022737"/>
    </source>
</evidence>
<evidence type="ECO:0000256" key="2">
    <source>
        <dbReference type="ARBA" id="ARBA00022448"/>
    </source>
</evidence>
<feature type="transmembrane region" description="Helical" evidence="7">
    <location>
        <begin position="496"/>
        <end position="520"/>
    </location>
</feature>
<dbReference type="InterPro" id="IPR006037">
    <property type="entry name" value="RCK_C"/>
</dbReference>
<keyword evidence="3 7" id="KW-0812">Transmembrane</keyword>
<dbReference type="GO" id="GO:0008324">
    <property type="term" value="F:monoatomic cation transmembrane transporter activity"/>
    <property type="evidence" value="ECO:0007669"/>
    <property type="project" value="InterPro"/>
</dbReference>
<evidence type="ECO:0000313" key="9">
    <source>
        <dbReference type="EMBL" id="BBO67922.1"/>
    </source>
</evidence>
<feature type="transmembrane region" description="Helical" evidence="7">
    <location>
        <begin position="532"/>
        <end position="555"/>
    </location>
</feature>
<evidence type="ECO:0000256" key="1">
    <source>
        <dbReference type="ARBA" id="ARBA00004141"/>
    </source>
</evidence>
<accession>A0A5K7YEI8</accession>
<dbReference type="GO" id="GO:0006813">
    <property type="term" value="P:potassium ion transport"/>
    <property type="evidence" value="ECO:0007669"/>
    <property type="project" value="InterPro"/>
</dbReference>
<dbReference type="AlphaFoldDB" id="A0A5K7YEI8"/>
<dbReference type="SUPFAM" id="SSF116726">
    <property type="entry name" value="TrkA C-terminal domain-like"/>
    <property type="match status" value="2"/>
</dbReference>
<keyword evidence="6 7" id="KW-0472">Membrane</keyword>
<keyword evidence="5 7" id="KW-1133">Transmembrane helix</keyword>
<sequence>MTLAAYLTLALLLVLFVLLIKTKIPAPAVFVGALAAAMTLQLAPAQELLKGFSNQGMLTVAVLFMVAAGMYATGAITMIMDRLIGLPKSVAGAQIKILPPIALGSAFLNNTPLVAMMIPVIRDLSRASRLPVQQLYMPLSFASIMGGMCTVIGTSTNLVIAGLVMDAIAEGAAGRVDIRALKMFDPAMVGLPIAVVGIGFMILAGRFFLPGKKEDRAADVAMRHYTAEFEVRDGSRIVGRTLEDTGIASGDNVEVLYIQRAEKILTNDLMHEKLEAGDLLSFSADVNAMVELWRTNTLVPHLTLNPMETERHTHHLVKAVVSRQSMAVGKKIPDLPRDVNACQYKFVALSRDGQPLAGPLEAVTIEAGDNAVLEVNDDFFYACQIDHDFALTKALDGFHLQRTDRAVEASLITLAMIGVVAMGWMSMLNASLLASGAMIFTGCLTLRTAARSIDWGTLVVIACAIGLESAVTRSGLAEHIAGLLTTLGGDNPHLALAVIFVGCSFMTNVITNNAAAAFMFPIALSTAGQLGVSFMPFAITLMVSASCAFITPTGYQTNLMVWGPGEYKFTDFVKIGSVMTLVVAAMTIFLAPLAYRF</sequence>
<feature type="transmembrane region" description="Helical" evidence="7">
    <location>
        <begin position="575"/>
        <end position="595"/>
    </location>
</feature>
<feature type="transmembrane region" description="Helical" evidence="7">
    <location>
        <begin position="29"/>
        <end position="45"/>
    </location>
</feature>
<dbReference type="OrthoDB" id="9765532at2"/>
<reference evidence="9 10" key="1">
    <citation type="submission" date="2019-11" db="EMBL/GenBank/DDBJ databases">
        <title>Comparative genomics of hydrocarbon-degrading Desulfosarcina strains.</title>
        <authorList>
            <person name="Watanabe M."/>
            <person name="Kojima H."/>
            <person name="Fukui M."/>
        </authorList>
    </citation>
    <scope>NUCLEOTIDE SEQUENCE [LARGE SCALE GENOMIC DNA]</scope>
    <source>
        <strain evidence="9 10">PL12</strain>
    </source>
</reference>
<dbReference type="RefSeq" id="WP_155316131.1">
    <property type="nucleotide sequence ID" value="NZ_AP021874.1"/>
</dbReference>
<proteinExistence type="predicted"/>
<evidence type="ECO:0000256" key="3">
    <source>
        <dbReference type="ARBA" id="ARBA00022692"/>
    </source>
</evidence>
<dbReference type="PANTHER" id="PTHR43652:SF2">
    <property type="entry name" value="BASIC AMINO ACID ANTIPORTER YFCC-RELATED"/>
    <property type="match status" value="1"/>
</dbReference>
<comment type="subcellular location">
    <subcellularLocation>
        <location evidence="1">Membrane</location>
        <topology evidence="1">Multi-pass membrane protein</topology>
    </subcellularLocation>
</comment>
<dbReference type="PANTHER" id="PTHR43652">
    <property type="entry name" value="BASIC AMINO ACID ANTIPORTER YFCC-RELATED"/>
    <property type="match status" value="1"/>
</dbReference>
<keyword evidence="10" id="KW-1185">Reference proteome</keyword>
<evidence type="ECO:0000256" key="7">
    <source>
        <dbReference type="SAM" id="Phobius"/>
    </source>
</evidence>
<evidence type="ECO:0000259" key="8">
    <source>
        <dbReference type="PROSITE" id="PS51202"/>
    </source>
</evidence>
<feature type="transmembrane region" description="Helical" evidence="7">
    <location>
        <begin position="189"/>
        <end position="209"/>
    </location>
</feature>
<keyword evidence="2" id="KW-0813">Transport</keyword>
<dbReference type="GO" id="GO:0005886">
    <property type="term" value="C:plasma membrane"/>
    <property type="evidence" value="ECO:0007669"/>
    <property type="project" value="TreeGrafter"/>
</dbReference>
<dbReference type="InterPro" id="IPR051679">
    <property type="entry name" value="DASS-Related_Transporters"/>
</dbReference>
<protein>
    <submittedName>
        <fullName evidence="9">Sodium:sulfate symporter</fullName>
    </submittedName>
</protein>
<dbReference type="EMBL" id="AP021874">
    <property type="protein sequence ID" value="BBO67922.1"/>
    <property type="molecule type" value="Genomic_DNA"/>
</dbReference>
<dbReference type="KEGG" id="dalk:DSCA_18520"/>
<evidence type="ECO:0000256" key="5">
    <source>
        <dbReference type="ARBA" id="ARBA00022989"/>
    </source>
</evidence>
<feature type="transmembrane region" description="Helical" evidence="7">
    <location>
        <begin position="141"/>
        <end position="169"/>
    </location>
</feature>
<evidence type="ECO:0000256" key="6">
    <source>
        <dbReference type="ARBA" id="ARBA00023136"/>
    </source>
</evidence>
<keyword evidence="4" id="KW-0677">Repeat</keyword>
<dbReference type="Pfam" id="PF03600">
    <property type="entry name" value="CitMHS"/>
    <property type="match status" value="1"/>
</dbReference>
<dbReference type="Proteomes" id="UP000427906">
    <property type="component" value="Chromosome"/>
</dbReference>
<name>A0A5K7YEI8_9BACT</name>
<gene>
    <name evidence="9" type="ORF">DSCA_18520</name>
</gene>
<feature type="domain" description="RCK C-terminal" evidence="8">
    <location>
        <begin position="214"/>
        <end position="298"/>
    </location>
</feature>
<dbReference type="PROSITE" id="PS51202">
    <property type="entry name" value="RCK_C"/>
    <property type="match status" value="1"/>
</dbReference>
<dbReference type="InterPro" id="IPR036721">
    <property type="entry name" value="RCK_C_sf"/>
</dbReference>
<feature type="transmembrane region" description="Helical" evidence="7">
    <location>
        <begin position="57"/>
        <end position="80"/>
    </location>
</feature>